<dbReference type="InterPro" id="IPR017850">
    <property type="entry name" value="Alkaline_phosphatase_core_sf"/>
</dbReference>
<feature type="non-terminal residue" evidence="4">
    <location>
        <position position="1"/>
    </location>
</feature>
<protein>
    <recommendedName>
        <fullName evidence="3">N-sulphoglucosamine sulphohydrolase C-terminal domain-containing protein</fullName>
    </recommendedName>
</protein>
<evidence type="ECO:0000256" key="2">
    <source>
        <dbReference type="ARBA" id="ARBA00022801"/>
    </source>
</evidence>
<evidence type="ECO:0000259" key="3">
    <source>
        <dbReference type="Pfam" id="PF16347"/>
    </source>
</evidence>
<dbReference type="GO" id="GO:0004423">
    <property type="term" value="F:iduronate-2-sulfatase activity"/>
    <property type="evidence" value="ECO:0007669"/>
    <property type="project" value="TreeGrafter"/>
</dbReference>
<dbReference type="SUPFAM" id="SSF53649">
    <property type="entry name" value="Alkaline phosphatase-like"/>
    <property type="match status" value="1"/>
</dbReference>
<dbReference type="PANTHER" id="PTHR45953">
    <property type="entry name" value="IDURONATE 2-SULFATASE"/>
    <property type="match status" value="1"/>
</dbReference>
<dbReference type="GO" id="GO:0046872">
    <property type="term" value="F:metal ion binding"/>
    <property type="evidence" value="ECO:0007669"/>
    <property type="project" value="UniProtKB-KW"/>
</dbReference>
<evidence type="ECO:0000313" key="4">
    <source>
        <dbReference type="EMBL" id="SVA36181.1"/>
    </source>
</evidence>
<name>A0A381V843_9ZZZZ</name>
<reference evidence="4" key="1">
    <citation type="submission" date="2018-05" db="EMBL/GenBank/DDBJ databases">
        <authorList>
            <person name="Lanie J.A."/>
            <person name="Ng W.-L."/>
            <person name="Kazmierczak K.M."/>
            <person name="Andrzejewski T.M."/>
            <person name="Davidsen T.M."/>
            <person name="Wayne K.J."/>
            <person name="Tettelin H."/>
            <person name="Glass J.I."/>
            <person name="Rusch D."/>
            <person name="Podicherti R."/>
            <person name="Tsui H.-C.T."/>
            <person name="Winkler M.E."/>
        </authorList>
    </citation>
    <scope>NUCLEOTIDE SEQUENCE</scope>
</reference>
<keyword evidence="1" id="KW-0479">Metal-binding</keyword>
<evidence type="ECO:0000256" key="1">
    <source>
        <dbReference type="ARBA" id="ARBA00022723"/>
    </source>
</evidence>
<dbReference type="AlphaFoldDB" id="A0A381V843"/>
<dbReference type="GO" id="GO:0005737">
    <property type="term" value="C:cytoplasm"/>
    <property type="evidence" value="ECO:0007669"/>
    <property type="project" value="TreeGrafter"/>
</dbReference>
<gene>
    <name evidence="4" type="ORF">METZ01_LOCUS89035</name>
</gene>
<dbReference type="Pfam" id="PF16347">
    <property type="entry name" value="SGSH_C"/>
    <property type="match status" value="1"/>
</dbReference>
<dbReference type="PANTHER" id="PTHR45953:SF1">
    <property type="entry name" value="IDURONATE 2-SULFATASE"/>
    <property type="match status" value="1"/>
</dbReference>
<organism evidence="4">
    <name type="scientific">marine metagenome</name>
    <dbReference type="NCBI Taxonomy" id="408172"/>
    <lineage>
        <taxon>unclassified sequences</taxon>
        <taxon>metagenomes</taxon>
        <taxon>ecological metagenomes</taxon>
    </lineage>
</organism>
<accession>A0A381V843</accession>
<feature type="domain" description="N-sulphoglucosamine sulphohydrolase C-terminal" evidence="3">
    <location>
        <begin position="1"/>
        <end position="139"/>
    </location>
</feature>
<dbReference type="Gene3D" id="3.40.720.10">
    <property type="entry name" value="Alkaline Phosphatase, subunit A"/>
    <property type="match status" value="1"/>
</dbReference>
<dbReference type="EMBL" id="UINC01008032">
    <property type="protein sequence ID" value="SVA36181.1"/>
    <property type="molecule type" value="Genomic_DNA"/>
</dbReference>
<keyword evidence="2" id="KW-0378">Hydrolase</keyword>
<proteinExistence type="predicted"/>
<sequence length="180" mass="20541">EEASRVPLLMFDPRHENSGKRLRCASLTGNVDFAPTILELAGLSVPKNMDGKSLLKLYNDPKAQTHKALPLTNVWGPKAVHSFSVVTKDWKYVYWPYAEGELEATDELYHLAKDRLELSNVIGDSDAKEALQAMRQTYDQAVNHWKKNSVPYHGYSQYGAIFDRSVKWSDKREAFLRGRK</sequence>
<dbReference type="InterPro" id="IPR032506">
    <property type="entry name" value="SGSH_C"/>
</dbReference>